<dbReference type="Pfam" id="PF11955">
    <property type="entry name" value="PORR"/>
    <property type="match status" value="1"/>
</dbReference>
<proteinExistence type="predicted"/>
<dbReference type="GO" id="GO:0003723">
    <property type="term" value="F:RNA binding"/>
    <property type="evidence" value="ECO:0007669"/>
    <property type="project" value="InterPro"/>
</dbReference>
<evidence type="ECO:0000259" key="1">
    <source>
        <dbReference type="Pfam" id="PF11955"/>
    </source>
</evidence>
<dbReference type="Proteomes" id="UP000324897">
    <property type="component" value="Unassembled WGS sequence"/>
</dbReference>
<evidence type="ECO:0000313" key="2">
    <source>
        <dbReference type="EMBL" id="TVU00770.1"/>
    </source>
</evidence>
<feature type="domain" description="PORR" evidence="1">
    <location>
        <begin position="70"/>
        <end position="120"/>
    </location>
</feature>
<evidence type="ECO:0000313" key="3">
    <source>
        <dbReference type="Proteomes" id="UP000324897"/>
    </source>
</evidence>
<sequence>MPSKLEREAVTMELYKKMASTIFSPRNLNARSLRLHILIEGFQYGPFNRSMQRRWKKPVDSARTRLEGRTRDHRLDKLMVHLRNLRLALALNELISQQRNGYASLQLLSKWRYEIGLNIEGRCFPQEISSHF</sequence>
<keyword evidence="3" id="KW-1185">Reference proteome</keyword>
<organism evidence="2 3">
    <name type="scientific">Eragrostis curvula</name>
    <name type="common">weeping love grass</name>
    <dbReference type="NCBI Taxonomy" id="38414"/>
    <lineage>
        <taxon>Eukaryota</taxon>
        <taxon>Viridiplantae</taxon>
        <taxon>Streptophyta</taxon>
        <taxon>Embryophyta</taxon>
        <taxon>Tracheophyta</taxon>
        <taxon>Spermatophyta</taxon>
        <taxon>Magnoliopsida</taxon>
        <taxon>Liliopsida</taxon>
        <taxon>Poales</taxon>
        <taxon>Poaceae</taxon>
        <taxon>PACMAD clade</taxon>
        <taxon>Chloridoideae</taxon>
        <taxon>Eragrostideae</taxon>
        <taxon>Eragrostidinae</taxon>
        <taxon>Eragrostis</taxon>
    </lineage>
</organism>
<accession>A0A5J9SP74</accession>
<dbReference type="OrthoDB" id="1551582at2759"/>
<dbReference type="AlphaFoldDB" id="A0A5J9SP74"/>
<dbReference type="EMBL" id="RWGY01000546">
    <property type="protein sequence ID" value="TVU00770.1"/>
    <property type="molecule type" value="Genomic_DNA"/>
</dbReference>
<comment type="caution">
    <text evidence="2">The sequence shown here is derived from an EMBL/GenBank/DDBJ whole genome shotgun (WGS) entry which is preliminary data.</text>
</comment>
<reference evidence="2 3" key="1">
    <citation type="journal article" date="2019" name="Sci. Rep.">
        <title>A high-quality genome of Eragrostis curvula grass provides insights into Poaceae evolution and supports new strategies to enhance forage quality.</title>
        <authorList>
            <person name="Carballo J."/>
            <person name="Santos B.A.C.M."/>
            <person name="Zappacosta D."/>
            <person name="Garbus I."/>
            <person name="Selva J.P."/>
            <person name="Gallo C.A."/>
            <person name="Diaz A."/>
            <person name="Albertini E."/>
            <person name="Caccamo M."/>
            <person name="Echenique V."/>
        </authorList>
    </citation>
    <scope>NUCLEOTIDE SEQUENCE [LARGE SCALE GENOMIC DNA]</scope>
    <source>
        <strain evidence="3">cv. Victoria</strain>
        <tissue evidence="2">Leaf</tissue>
    </source>
</reference>
<protein>
    <recommendedName>
        <fullName evidence="1">PORR domain-containing protein</fullName>
    </recommendedName>
</protein>
<dbReference type="InterPro" id="IPR021099">
    <property type="entry name" value="PORR_domain"/>
</dbReference>
<gene>
    <name evidence="2" type="ORF">EJB05_53809</name>
</gene>
<name>A0A5J9SP74_9POAL</name>
<dbReference type="Gramene" id="TVU00770">
    <property type="protein sequence ID" value="TVU00770"/>
    <property type="gene ID" value="EJB05_53809"/>
</dbReference>